<evidence type="ECO:0000256" key="1">
    <source>
        <dbReference type="ARBA" id="ARBA00009437"/>
    </source>
</evidence>
<protein>
    <submittedName>
        <fullName evidence="6">Transcriptional regulator, LysR family</fullName>
    </submittedName>
</protein>
<organism evidence="6 7">
    <name type="scientific">Rhizorhabdus wittichii (strain DSM 6014 / CCUG 31198 / JCM 15750 / NBRC 105917 / EY 4224 / RW1)</name>
    <name type="common">Sphingomonas wittichii</name>
    <dbReference type="NCBI Taxonomy" id="392499"/>
    <lineage>
        <taxon>Bacteria</taxon>
        <taxon>Pseudomonadati</taxon>
        <taxon>Pseudomonadota</taxon>
        <taxon>Alphaproteobacteria</taxon>
        <taxon>Sphingomonadales</taxon>
        <taxon>Sphingomonadaceae</taxon>
        <taxon>Rhizorhabdus</taxon>
    </lineage>
</organism>
<sequence length="306" mass="33525">MIDFSERRLRAFMEVVEARSIGRAAIAMNMSQSALSRLIQALEEMHGIDLFQRLPTGVVLTPAGEALVPHARLLLFEMRQASDSLQAIRGLKRGVARVGAVAAITRSILPGAVRRMLDETPGLLVQVTDSLDDRLASALTGNQIDLMISGKVELQGEIHLVGECQFDDTYSIICANDHALAKASTVSIADVLSLPWVMPPLGATPRVLFEDIVRRLGMEMPAVDIESSSPNAIASFVIGTGRLGWMPTPLFTNELSAGSVHRIRIAEFELARRFFIYRRAKGLLPAPARELVRHLPMVGRDQIQQS</sequence>
<reference evidence="6 7" key="1">
    <citation type="journal article" date="2010" name="J. Bacteriol.">
        <title>Genome sequence of the dioxin-mineralizing bacterium Sphingomonas wittichii RW1.</title>
        <authorList>
            <person name="Miller T.R."/>
            <person name="Delcher A.L."/>
            <person name="Salzberg S.L."/>
            <person name="Saunders E."/>
            <person name="Detter J.C."/>
            <person name="Halden R.U."/>
        </authorList>
    </citation>
    <scope>NUCLEOTIDE SEQUENCE [LARGE SCALE GENOMIC DNA]</scope>
    <source>
        <strain evidence="7">DSM 6014 / CCUG 31198 / JCM 15750 / NBRC 105917 / EY 4224 / RW1</strain>
    </source>
</reference>
<dbReference type="FunFam" id="1.10.10.10:FF:000001">
    <property type="entry name" value="LysR family transcriptional regulator"/>
    <property type="match status" value="1"/>
</dbReference>
<dbReference type="GO" id="GO:0005829">
    <property type="term" value="C:cytosol"/>
    <property type="evidence" value="ECO:0007669"/>
    <property type="project" value="TreeGrafter"/>
</dbReference>
<dbReference type="GO" id="GO:0003677">
    <property type="term" value="F:DNA binding"/>
    <property type="evidence" value="ECO:0007669"/>
    <property type="project" value="UniProtKB-KW"/>
</dbReference>
<accession>A0A9J9HHL2</accession>
<dbReference type="SUPFAM" id="SSF53850">
    <property type="entry name" value="Periplasmic binding protein-like II"/>
    <property type="match status" value="1"/>
</dbReference>
<evidence type="ECO:0000313" key="6">
    <source>
        <dbReference type="EMBL" id="ABQ71664.1"/>
    </source>
</evidence>
<dbReference type="GO" id="GO:0003700">
    <property type="term" value="F:DNA-binding transcription factor activity"/>
    <property type="evidence" value="ECO:0007669"/>
    <property type="project" value="InterPro"/>
</dbReference>
<dbReference type="PRINTS" id="PR00039">
    <property type="entry name" value="HTHLYSR"/>
</dbReference>
<dbReference type="AlphaFoldDB" id="A0A9J9HHL2"/>
<proteinExistence type="inferred from homology"/>
<name>A0A9J9HHL2_RHIWR</name>
<evidence type="ECO:0000256" key="3">
    <source>
        <dbReference type="ARBA" id="ARBA00023125"/>
    </source>
</evidence>
<gene>
    <name evidence="6" type="ordered locus">Swit_5051</name>
</gene>
<geneLocation type="plasmid" evidence="6 7">
    <name>pSWIT02</name>
</geneLocation>
<dbReference type="Gene3D" id="3.40.190.290">
    <property type="match status" value="1"/>
</dbReference>
<dbReference type="Pfam" id="PF00126">
    <property type="entry name" value="HTH_1"/>
    <property type="match status" value="1"/>
</dbReference>
<keyword evidence="3" id="KW-0238">DNA-binding</keyword>
<dbReference type="InterPro" id="IPR005119">
    <property type="entry name" value="LysR_subst-bd"/>
</dbReference>
<evidence type="ECO:0000313" key="7">
    <source>
        <dbReference type="Proteomes" id="UP000001989"/>
    </source>
</evidence>
<keyword evidence="6" id="KW-0614">Plasmid</keyword>
<dbReference type="InterPro" id="IPR036390">
    <property type="entry name" value="WH_DNA-bd_sf"/>
</dbReference>
<dbReference type="EMBL" id="CP000701">
    <property type="protein sequence ID" value="ABQ71664.1"/>
    <property type="molecule type" value="Genomic_DNA"/>
</dbReference>
<dbReference type="Proteomes" id="UP000001989">
    <property type="component" value="Plasmid pSWIT02"/>
</dbReference>
<dbReference type="Gene3D" id="1.10.10.10">
    <property type="entry name" value="Winged helix-like DNA-binding domain superfamily/Winged helix DNA-binding domain"/>
    <property type="match status" value="1"/>
</dbReference>
<keyword evidence="4" id="KW-0804">Transcription</keyword>
<dbReference type="PANTHER" id="PTHR30419:SF8">
    <property type="entry name" value="NITROGEN ASSIMILATION TRANSCRIPTIONAL ACTIVATOR-RELATED"/>
    <property type="match status" value="1"/>
</dbReference>
<dbReference type="PROSITE" id="PS50931">
    <property type="entry name" value="HTH_LYSR"/>
    <property type="match status" value="1"/>
</dbReference>
<dbReference type="OrthoDB" id="9806538at2"/>
<dbReference type="KEGG" id="swi:Swit_5051"/>
<comment type="similarity">
    <text evidence="1">Belongs to the LysR transcriptional regulatory family.</text>
</comment>
<dbReference type="SUPFAM" id="SSF46785">
    <property type="entry name" value="Winged helix' DNA-binding domain"/>
    <property type="match status" value="1"/>
</dbReference>
<dbReference type="InterPro" id="IPR050950">
    <property type="entry name" value="HTH-type_LysR_regulators"/>
</dbReference>
<keyword evidence="2" id="KW-0805">Transcription regulation</keyword>
<keyword evidence="7" id="KW-1185">Reference proteome</keyword>
<dbReference type="PANTHER" id="PTHR30419">
    <property type="entry name" value="HTH-TYPE TRANSCRIPTIONAL REGULATOR YBHD"/>
    <property type="match status" value="1"/>
</dbReference>
<evidence type="ECO:0000256" key="2">
    <source>
        <dbReference type="ARBA" id="ARBA00023015"/>
    </source>
</evidence>
<evidence type="ECO:0000259" key="5">
    <source>
        <dbReference type="PROSITE" id="PS50931"/>
    </source>
</evidence>
<dbReference type="Pfam" id="PF03466">
    <property type="entry name" value="LysR_substrate"/>
    <property type="match status" value="1"/>
</dbReference>
<feature type="domain" description="HTH lysR-type" evidence="5">
    <location>
        <begin position="4"/>
        <end position="61"/>
    </location>
</feature>
<evidence type="ECO:0000256" key="4">
    <source>
        <dbReference type="ARBA" id="ARBA00023163"/>
    </source>
</evidence>
<dbReference type="InterPro" id="IPR000847">
    <property type="entry name" value="LysR_HTH_N"/>
</dbReference>
<dbReference type="InterPro" id="IPR036388">
    <property type="entry name" value="WH-like_DNA-bd_sf"/>
</dbReference>